<keyword evidence="2" id="KW-1185">Reference proteome</keyword>
<accession>A0A077M6Y4</accession>
<gene>
    <name evidence="1" type="ORF">BN13_30003</name>
</gene>
<evidence type="ECO:0000313" key="1">
    <source>
        <dbReference type="EMBL" id="CCI53051.1"/>
    </source>
</evidence>
<dbReference type="EMBL" id="CAJC01000139">
    <property type="protein sequence ID" value="CCI53051.1"/>
    <property type="molecule type" value="Genomic_DNA"/>
</dbReference>
<reference evidence="1 2" key="1">
    <citation type="journal article" date="2013" name="ISME J.">
        <title>A metabolic model for members of the genus Tetrasphaera involved in enhanced biological phosphorus removal.</title>
        <authorList>
            <person name="Kristiansen R."/>
            <person name="Nguyen H.T.T."/>
            <person name="Saunders A.M."/>
            <person name="Nielsen J.L."/>
            <person name="Wimmer R."/>
            <person name="Le V.Q."/>
            <person name="McIlroy S.J."/>
            <person name="Petrovski S."/>
            <person name="Seviour R.J."/>
            <person name="Calteau A."/>
            <person name="Nielsen K.L."/>
            <person name="Nielsen P.H."/>
        </authorList>
    </citation>
    <scope>NUCLEOTIDE SEQUENCE [LARGE SCALE GENOMIC DNA]</scope>
    <source>
        <strain evidence="1 2">Ben 74</strain>
    </source>
</reference>
<comment type="caution">
    <text evidence="1">The sequence shown here is derived from an EMBL/GenBank/DDBJ whole genome shotgun (WGS) entry which is preliminary data.</text>
</comment>
<proteinExistence type="predicted"/>
<organism evidence="1 2">
    <name type="scientific">Nostocoides jenkinsii Ben 74</name>
    <dbReference type="NCBI Taxonomy" id="1193518"/>
    <lineage>
        <taxon>Bacteria</taxon>
        <taxon>Bacillati</taxon>
        <taxon>Actinomycetota</taxon>
        <taxon>Actinomycetes</taxon>
        <taxon>Micrococcales</taxon>
        <taxon>Intrasporangiaceae</taxon>
        <taxon>Nostocoides</taxon>
    </lineage>
</organism>
<dbReference type="Proteomes" id="UP000035720">
    <property type="component" value="Unassembled WGS sequence"/>
</dbReference>
<sequence length="85" mass="8968">MPATGTLTEVSLPAGWTVTSQSATEIVVTSYDPMPGFSSVDLVFAFTNTTSVTPDTTTFDATVDTNGEWDPCNNSFAQPLTLTKA</sequence>
<dbReference type="AlphaFoldDB" id="A0A077M6Y4"/>
<evidence type="ECO:0000313" key="2">
    <source>
        <dbReference type="Proteomes" id="UP000035720"/>
    </source>
</evidence>
<protein>
    <submittedName>
        <fullName evidence="1">Uncharacterized protein</fullName>
    </submittedName>
</protein>
<name>A0A077M6Y4_9MICO</name>